<dbReference type="AlphaFoldDB" id="A0A9X2FAR0"/>
<dbReference type="Proteomes" id="UP001155241">
    <property type="component" value="Unassembled WGS sequence"/>
</dbReference>
<name>A0A9X2FAR0_9BACT</name>
<reference evidence="2" key="1">
    <citation type="submission" date="2022-06" db="EMBL/GenBank/DDBJ databases">
        <title>Aeoliella straminimaris, a novel planctomycete from sediments.</title>
        <authorList>
            <person name="Vitorino I.R."/>
            <person name="Lage O.M."/>
        </authorList>
    </citation>
    <scope>NUCLEOTIDE SEQUENCE</scope>
    <source>
        <strain evidence="2">ICT_H6.2</strain>
    </source>
</reference>
<dbReference type="RefSeq" id="WP_252850959.1">
    <property type="nucleotide sequence ID" value="NZ_JAMXLR010000012.1"/>
</dbReference>
<organism evidence="2 3">
    <name type="scientific">Aeoliella straminimaris</name>
    <dbReference type="NCBI Taxonomy" id="2954799"/>
    <lineage>
        <taxon>Bacteria</taxon>
        <taxon>Pseudomonadati</taxon>
        <taxon>Planctomycetota</taxon>
        <taxon>Planctomycetia</taxon>
        <taxon>Pirellulales</taxon>
        <taxon>Lacipirellulaceae</taxon>
        <taxon>Aeoliella</taxon>
    </lineage>
</organism>
<dbReference type="EMBL" id="JAMXLR010000012">
    <property type="protein sequence ID" value="MCO6042859.1"/>
    <property type="molecule type" value="Genomic_DNA"/>
</dbReference>
<feature type="region of interest" description="Disordered" evidence="1">
    <location>
        <begin position="1"/>
        <end position="38"/>
    </location>
</feature>
<gene>
    <name evidence="2" type="ORF">NG895_02960</name>
</gene>
<keyword evidence="3" id="KW-1185">Reference proteome</keyword>
<accession>A0A9X2FAR0</accession>
<evidence type="ECO:0000313" key="2">
    <source>
        <dbReference type="EMBL" id="MCO6042859.1"/>
    </source>
</evidence>
<comment type="caution">
    <text evidence="2">The sequence shown here is derived from an EMBL/GenBank/DDBJ whole genome shotgun (WGS) entry which is preliminary data.</text>
</comment>
<evidence type="ECO:0000256" key="1">
    <source>
        <dbReference type="SAM" id="MobiDB-lite"/>
    </source>
</evidence>
<sequence length="82" mass="8732">MDDKRLVLPSQSNSDDDAYRSAYPSSSESGHDAATIGLSENDTRRLDSLAADDDLLAVVDGWAELPEAVRAGILATVRAIVD</sequence>
<proteinExistence type="predicted"/>
<evidence type="ECO:0000313" key="3">
    <source>
        <dbReference type="Proteomes" id="UP001155241"/>
    </source>
</evidence>
<protein>
    <submittedName>
        <fullName evidence="2">Uncharacterized protein</fullName>
    </submittedName>
</protein>